<dbReference type="GO" id="GO:0006629">
    <property type="term" value="P:lipid metabolic process"/>
    <property type="evidence" value="ECO:0007669"/>
    <property type="project" value="InterPro"/>
</dbReference>
<dbReference type="KEGG" id="fes:HER31_18070"/>
<organism evidence="2 3">
    <name type="scientific">Ferrimonas lipolytica</name>
    <dbReference type="NCBI Taxonomy" id="2724191"/>
    <lineage>
        <taxon>Bacteria</taxon>
        <taxon>Pseudomonadati</taxon>
        <taxon>Pseudomonadota</taxon>
        <taxon>Gammaproteobacteria</taxon>
        <taxon>Alteromonadales</taxon>
        <taxon>Ferrimonadaceae</taxon>
        <taxon>Ferrimonas</taxon>
    </lineage>
</organism>
<proteinExistence type="predicted"/>
<sequence>MKIIAHRGASGEAPENTLAAMALAIEQGADAIEIDVHLCQNELVVIHDHHVDKTTSGTGPVLDYSLAELQQLDAGQGQRVPTLWQVLKLAAGKMEFNIELKGHGCDQPLPELLQRAIDELGYRPEQFIISSFHHPMLARFHRNAPQYAIGALTACCPLDLAKFATDLDANTLHVEAEMVSKELIADAKQRGLPVYVYTVDRPKMLNELKQLGVDGVFTNYPQRSRQHLQQHHQTQGWNT</sequence>
<name>A0A6H1ULG8_9GAMM</name>
<dbReference type="Pfam" id="PF03009">
    <property type="entry name" value="GDPD"/>
    <property type="match status" value="1"/>
</dbReference>
<reference evidence="2 3" key="1">
    <citation type="submission" date="2020-04" db="EMBL/GenBank/DDBJ databases">
        <title>Ferrimonas sp. S7 isolated from sea water.</title>
        <authorList>
            <person name="Bae S.S."/>
            <person name="Baek K."/>
        </authorList>
    </citation>
    <scope>NUCLEOTIDE SEQUENCE [LARGE SCALE GENOMIC DNA]</scope>
    <source>
        <strain evidence="2 3">S7</strain>
    </source>
</reference>
<dbReference type="InterPro" id="IPR017946">
    <property type="entry name" value="PLC-like_Pdiesterase_TIM-brl"/>
</dbReference>
<evidence type="ECO:0000259" key="1">
    <source>
        <dbReference type="PROSITE" id="PS51704"/>
    </source>
</evidence>
<protein>
    <submittedName>
        <fullName evidence="2">Glycerophosphodiester phosphodiesterase</fullName>
    </submittedName>
</protein>
<dbReference type="PANTHER" id="PTHR46211:SF1">
    <property type="entry name" value="GLYCEROPHOSPHODIESTER PHOSPHODIESTERASE, CYTOPLASMIC"/>
    <property type="match status" value="1"/>
</dbReference>
<feature type="domain" description="GP-PDE" evidence="1">
    <location>
        <begin position="1"/>
        <end position="228"/>
    </location>
</feature>
<dbReference type="PROSITE" id="PS51704">
    <property type="entry name" value="GP_PDE"/>
    <property type="match status" value="1"/>
</dbReference>
<evidence type="ECO:0000313" key="3">
    <source>
        <dbReference type="Proteomes" id="UP000501602"/>
    </source>
</evidence>
<dbReference type="RefSeq" id="WP_168662799.1">
    <property type="nucleotide sequence ID" value="NZ_CP051180.1"/>
</dbReference>
<gene>
    <name evidence="2" type="ORF">HER31_18070</name>
</gene>
<dbReference type="Gene3D" id="3.20.20.190">
    <property type="entry name" value="Phosphatidylinositol (PI) phosphodiesterase"/>
    <property type="match status" value="1"/>
</dbReference>
<dbReference type="AlphaFoldDB" id="A0A6H1ULG8"/>
<accession>A0A6H1ULG8</accession>
<dbReference type="EMBL" id="CP051180">
    <property type="protein sequence ID" value="QIZ78642.1"/>
    <property type="molecule type" value="Genomic_DNA"/>
</dbReference>
<keyword evidence="3" id="KW-1185">Reference proteome</keyword>
<dbReference type="InterPro" id="IPR030395">
    <property type="entry name" value="GP_PDE_dom"/>
</dbReference>
<dbReference type="PANTHER" id="PTHR46211">
    <property type="entry name" value="GLYCEROPHOSPHORYL DIESTER PHOSPHODIESTERASE"/>
    <property type="match status" value="1"/>
</dbReference>
<dbReference type="GO" id="GO:0008081">
    <property type="term" value="F:phosphoric diester hydrolase activity"/>
    <property type="evidence" value="ECO:0007669"/>
    <property type="project" value="InterPro"/>
</dbReference>
<dbReference type="SUPFAM" id="SSF51695">
    <property type="entry name" value="PLC-like phosphodiesterases"/>
    <property type="match status" value="1"/>
</dbReference>
<dbReference type="Proteomes" id="UP000501602">
    <property type="component" value="Chromosome"/>
</dbReference>
<evidence type="ECO:0000313" key="2">
    <source>
        <dbReference type="EMBL" id="QIZ78642.1"/>
    </source>
</evidence>